<proteinExistence type="predicted"/>
<accession>A0A383BB93</accession>
<feature type="non-terminal residue" evidence="1">
    <location>
        <position position="1"/>
    </location>
</feature>
<organism evidence="1">
    <name type="scientific">marine metagenome</name>
    <dbReference type="NCBI Taxonomy" id="408172"/>
    <lineage>
        <taxon>unclassified sequences</taxon>
        <taxon>metagenomes</taxon>
        <taxon>ecological metagenomes</taxon>
    </lineage>
</organism>
<protein>
    <submittedName>
        <fullName evidence="1">Uncharacterized protein</fullName>
    </submittedName>
</protein>
<name>A0A383BB93_9ZZZZ</name>
<gene>
    <name evidence="1" type="ORF">METZ01_LOCUS470290</name>
</gene>
<sequence>ENPLTDDRYHYCTRDKLSRVGMNPLETMPDGTDAVV</sequence>
<reference evidence="1" key="1">
    <citation type="submission" date="2018-05" db="EMBL/GenBank/DDBJ databases">
        <authorList>
            <person name="Lanie J.A."/>
            <person name="Ng W.-L."/>
            <person name="Kazmierczak K.M."/>
            <person name="Andrzejewski T.M."/>
            <person name="Davidsen T.M."/>
            <person name="Wayne K.J."/>
            <person name="Tettelin H."/>
            <person name="Glass J.I."/>
            <person name="Rusch D."/>
            <person name="Podicherti R."/>
            <person name="Tsui H.-C.T."/>
            <person name="Winkler M.E."/>
        </authorList>
    </citation>
    <scope>NUCLEOTIDE SEQUENCE</scope>
</reference>
<evidence type="ECO:0000313" key="1">
    <source>
        <dbReference type="EMBL" id="SVE17436.1"/>
    </source>
</evidence>
<dbReference type="EMBL" id="UINC01199150">
    <property type="protein sequence ID" value="SVE17436.1"/>
    <property type="molecule type" value="Genomic_DNA"/>
</dbReference>
<dbReference type="AlphaFoldDB" id="A0A383BB93"/>